<accession>A0A395MVQ0</accession>
<gene>
    <name evidence="7" type="ORF">FIE12Z_3874</name>
</gene>
<sequence>MSEQPSPPECQQHDESLTTIPTTLQATDAPCCAVSIIQFAGTTPPPPPNTTVASPASEHQAFSEETLEGASKDLKEYLREQVSSPVDLKELEVTDHELLELATDDDSDDDTPEPATEKQAGKRTHDAFYNPVKIRQQLKNNEWLNDEAIESLAKLLPAYNTLKVFNPGYIKFSQPTLARPPPKLTTGTVIMPLNHDNTHWTYNPLPAPDNRKDAKRLTTWFDSSAEAFSFKEVSGPQQEDGSSCGVFVLAAIDHWLQGRDLPTSFEKPSAVLLSLLDADGCSSPITPPAKRRRESLKGTFTMASTPAEMLSYLRHINATLQAQLVDQPRSTVEDATKVLQDNEEKQQGLETDLQQHQDYIQDVKAYQRAHAYWSQQVLKSPGPTYEGLDDERRRNVSDMGDAIVASVLKRLKRLSVNGEGTADLPSLEARETELQVLIEEAKKDVQQAAERLASEKMLAAIVEEAKRLVDVASI</sequence>
<dbReference type="GO" id="GO:0008234">
    <property type="term" value="F:cysteine-type peptidase activity"/>
    <property type="evidence" value="ECO:0007669"/>
    <property type="project" value="InterPro"/>
</dbReference>
<proteinExistence type="inferred from homology"/>
<evidence type="ECO:0000259" key="6">
    <source>
        <dbReference type="PROSITE" id="PS50600"/>
    </source>
</evidence>
<feature type="compositionally biased region" description="Basic and acidic residues" evidence="5">
    <location>
        <begin position="115"/>
        <end position="126"/>
    </location>
</feature>
<dbReference type="InterPro" id="IPR038765">
    <property type="entry name" value="Papain-like_cys_pep_sf"/>
</dbReference>
<name>A0A395MVQ0_9HYPO</name>
<feature type="region of interest" description="Disordered" evidence="5">
    <location>
        <begin position="100"/>
        <end position="126"/>
    </location>
</feature>
<keyword evidence="4" id="KW-0175">Coiled coil</keyword>
<evidence type="ECO:0000256" key="4">
    <source>
        <dbReference type="SAM" id="Coils"/>
    </source>
</evidence>
<keyword evidence="3" id="KW-0378">Hydrolase</keyword>
<keyword evidence="2" id="KW-0645">Protease</keyword>
<dbReference type="Gene3D" id="3.40.395.10">
    <property type="entry name" value="Adenoviral Proteinase, Chain A"/>
    <property type="match status" value="1"/>
</dbReference>
<evidence type="ECO:0000256" key="2">
    <source>
        <dbReference type="ARBA" id="ARBA00022670"/>
    </source>
</evidence>
<feature type="compositionally biased region" description="Acidic residues" evidence="5">
    <location>
        <begin position="102"/>
        <end position="112"/>
    </location>
</feature>
<dbReference type="GO" id="GO:0019783">
    <property type="term" value="F:ubiquitin-like protein peptidase activity"/>
    <property type="evidence" value="ECO:0007669"/>
    <property type="project" value="UniProtKB-ARBA"/>
</dbReference>
<dbReference type="GO" id="GO:0006508">
    <property type="term" value="P:proteolysis"/>
    <property type="evidence" value="ECO:0007669"/>
    <property type="project" value="UniProtKB-KW"/>
</dbReference>
<feature type="region of interest" description="Disordered" evidence="5">
    <location>
        <begin position="39"/>
        <end position="65"/>
    </location>
</feature>
<feature type="coiled-coil region" evidence="4">
    <location>
        <begin position="424"/>
        <end position="458"/>
    </location>
</feature>
<protein>
    <submittedName>
        <fullName evidence="7">Sentrin sumo-specific</fullName>
    </submittedName>
</protein>
<dbReference type="SUPFAM" id="SSF54001">
    <property type="entry name" value="Cysteine proteinases"/>
    <property type="match status" value="1"/>
</dbReference>
<feature type="domain" description="Ubiquitin-like protease family profile" evidence="6">
    <location>
        <begin position="91"/>
        <end position="255"/>
    </location>
</feature>
<evidence type="ECO:0000256" key="3">
    <source>
        <dbReference type="ARBA" id="ARBA00022801"/>
    </source>
</evidence>
<evidence type="ECO:0000256" key="5">
    <source>
        <dbReference type="SAM" id="MobiDB-lite"/>
    </source>
</evidence>
<comment type="caution">
    <text evidence="7">The sequence shown here is derived from an EMBL/GenBank/DDBJ whole genome shotgun (WGS) entry which is preliminary data.</text>
</comment>
<dbReference type="InterPro" id="IPR003653">
    <property type="entry name" value="Peptidase_C48_C"/>
</dbReference>
<organism evidence="7 8">
    <name type="scientific">Fusarium flagelliforme</name>
    <dbReference type="NCBI Taxonomy" id="2675880"/>
    <lineage>
        <taxon>Eukaryota</taxon>
        <taxon>Fungi</taxon>
        <taxon>Dikarya</taxon>
        <taxon>Ascomycota</taxon>
        <taxon>Pezizomycotina</taxon>
        <taxon>Sordariomycetes</taxon>
        <taxon>Hypocreomycetidae</taxon>
        <taxon>Hypocreales</taxon>
        <taxon>Nectriaceae</taxon>
        <taxon>Fusarium</taxon>
        <taxon>Fusarium incarnatum-equiseti species complex</taxon>
    </lineage>
</organism>
<comment type="similarity">
    <text evidence="1">Belongs to the peptidase C48 family.</text>
</comment>
<reference evidence="7 8" key="1">
    <citation type="journal article" date="2018" name="PLoS Pathog.">
        <title>Evolution of structural diversity of trichothecenes, a family of toxins produced by plant pathogenic and entomopathogenic fungi.</title>
        <authorList>
            <person name="Proctor R.H."/>
            <person name="McCormick S.P."/>
            <person name="Kim H.S."/>
            <person name="Cardoza R.E."/>
            <person name="Stanley A.M."/>
            <person name="Lindo L."/>
            <person name="Kelly A."/>
            <person name="Brown D.W."/>
            <person name="Lee T."/>
            <person name="Vaughan M.M."/>
            <person name="Alexander N.J."/>
            <person name="Busman M."/>
            <person name="Gutierrez S."/>
        </authorList>
    </citation>
    <scope>NUCLEOTIDE SEQUENCE [LARGE SCALE GENOMIC DNA]</scope>
    <source>
        <strain evidence="7 8">NRRL 13405</strain>
    </source>
</reference>
<dbReference type="EMBL" id="PXXK01000090">
    <property type="protein sequence ID" value="RFN51820.1"/>
    <property type="molecule type" value="Genomic_DNA"/>
</dbReference>
<dbReference type="Proteomes" id="UP000265631">
    <property type="component" value="Unassembled WGS sequence"/>
</dbReference>
<evidence type="ECO:0000256" key="1">
    <source>
        <dbReference type="ARBA" id="ARBA00005234"/>
    </source>
</evidence>
<dbReference type="AlphaFoldDB" id="A0A395MVQ0"/>
<evidence type="ECO:0000313" key="8">
    <source>
        <dbReference type="Proteomes" id="UP000265631"/>
    </source>
</evidence>
<evidence type="ECO:0000313" key="7">
    <source>
        <dbReference type="EMBL" id="RFN51820.1"/>
    </source>
</evidence>
<keyword evidence="8" id="KW-1185">Reference proteome</keyword>
<dbReference type="PROSITE" id="PS50600">
    <property type="entry name" value="ULP_PROTEASE"/>
    <property type="match status" value="1"/>
</dbReference>